<comment type="caution">
    <text evidence="2">The sequence shown here is derived from an EMBL/GenBank/DDBJ whole genome shotgun (WGS) entry which is preliminary data.</text>
</comment>
<feature type="region of interest" description="Disordered" evidence="1">
    <location>
        <begin position="1"/>
        <end position="40"/>
    </location>
</feature>
<dbReference type="PANTHER" id="PTHR35340:SF6">
    <property type="entry name" value="ASST-DOMAIN-CONTAINING PROTEIN"/>
    <property type="match status" value="1"/>
</dbReference>
<evidence type="ECO:0000256" key="1">
    <source>
        <dbReference type="SAM" id="MobiDB-lite"/>
    </source>
</evidence>
<sequence>MLSGCSVPSDSTGQAVDSAEASPTDDAPIAQSPVFEGDHDAYRTRPDLEQFGADITPGPAAEEAYEGVIVLSPRNTEAEEQSIANAVLDGNGDPLWLQSFDALDDANDYVHNALVQTYDGEPVLTWWEGSDQGGHGYGEVVMVDSSYQEVRRMSAAGGLAVEGPDFHEYRITDRGTMLWVAYVPTRADLSGIGGPTDGWVLDGVVQEVDIASGDVLFEWSALDHVPVSATRHVAVTDQDWGEALGTEENPLDYFHINSAQIDDDGSLLVSGRNTHAVYSIDVGTGDVNWTLGGADSDFELSEEAYFSWQHDAQRAEDGTIRLFDNAATPAYRENSRVLWLELDEDAGTAGIARQLDPPEPRLSDYMANASRLDNGNLLVGWGWEHYYTEYTPDGEVVYDAATAPFDSYRAYAAQWTGTPTEPPALVVDGDSAYVSWNGATEVAQWRLLAGADEAGATEHAVVDKDGFETRIPAPPAAPYVAVEALDASGEVLGASSVHAE</sequence>
<dbReference type="EMBL" id="LQBK01000022">
    <property type="protein sequence ID" value="KUG56686.1"/>
    <property type="molecule type" value="Genomic_DNA"/>
</dbReference>
<name>A0A0W8I9V8_KOCRO</name>
<protein>
    <recommendedName>
        <fullName evidence="4">ArsR family transcriptional regulator</fullName>
    </recommendedName>
</protein>
<dbReference type="InterPro" id="IPR039535">
    <property type="entry name" value="ASST-like"/>
</dbReference>
<evidence type="ECO:0000313" key="3">
    <source>
        <dbReference type="Proteomes" id="UP000053512"/>
    </source>
</evidence>
<reference evidence="3" key="1">
    <citation type="submission" date="2015-12" db="EMBL/GenBank/DDBJ databases">
        <authorList>
            <person name="Nair G.R."/>
            <person name="Kaur G."/>
            <person name="Mayilraj S."/>
        </authorList>
    </citation>
    <scope>NUCLEOTIDE SEQUENCE [LARGE SCALE GENOMIC DNA]</scope>
    <source>
        <strain evidence="3">CD08_4</strain>
    </source>
</reference>
<feature type="compositionally biased region" description="Polar residues" evidence="1">
    <location>
        <begin position="1"/>
        <end position="15"/>
    </location>
</feature>
<proteinExistence type="predicted"/>
<dbReference type="InterPro" id="IPR053143">
    <property type="entry name" value="Arylsulfate_ST"/>
</dbReference>
<accession>A0A0W8I9V8</accession>
<organism evidence="2 3">
    <name type="scientific">Kocuria rosea subsp. polaris</name>
    <dbReference type="NCBI Taxonomy" id="136273"/>
    <lineage>
        <taxon>Bacteria</taxon>
        <taxon>Bacillati</taxon>
        <taxon>Actinomycetota</taxon>
        <taxon>Actinomycetes</taxon>
        <taxon>Micrococcales</taxon>
        <taxon>Micrococcaceae</taxon>
        <taxon>Kocuria</taxon>
    </lineage>
</organism>
<dbReference type="PANTHER" id="PTHR35340">
    <property type="entry name" value="PQQ ENZYME REPEAT PROTEIN-RELATED"/>
    <property type="match status" value="1"/>
</dbReference>
<dbReference type="InterPro" id="IPR011044">
    <property type="entry name" value="Quino_amine_DH_bsu"/>
</dbReference>
<evidence type="ECO:0008006" key="4">
    <source>
        <dbReference type="Google" id="ProtNLM"/>
    </source>
</evidence>
<dbReference type="SUPFAM" id="SSF50969">
    <property type="entry name" value="YVTN repeat-like/Quinoprotein amine dehydrogenase"/>
    <property type="match status" value="1"/>
</dbReference>
<dbReference type="Pfam" id="PF14269">
    <property type="entry name" value="Arylsulfotran_2"/>
    <property type="match status" value="1"/>
</dbReference>
<gene>
    <name evidence="2" type="ORF">AVL61_06430</name>
</gene>
<dbReference type="Proteomes" id="UP000053512">
    <property type="component" value="Unassembled WGS sequence"/>
</dbReference>
<dbReference type="AlphaFoldDB" id="A0A0W8I9V8"/>
<evidence type="ECO:0000313" key="2">
    <source>
        <dbReference type="EMBL" id="KUG56686.1"/>
    </source>
</evidence>